<evidence type="ECO:0000259" key="3">
    <source>
        <dbReference type="Pfam" id="PF17862"/>
    </source>
</evidence>
<dbReference type="PANTHER" id="PTHR45644:SF3">
    <property type="entry name" value="FI08533P-RELATED"/>
    <property type="match status" value="1"/>
</dbReference>
<dbReference type="Gene3D" id="1.10.8.60">
    <property type="match status" value="1"/>
</dbReference>
<feature type="domain" description="AAA ATPase AAA+ lid" evidence="3">
    <location>
        <begin position="48"/>
        <end position="89"/>
    </location>
</feature>
<protein>
    <submittedName>
        <fullName evidence="4">ATPase family AAA domain-containing protein 1-like protein</fullName>
    </submittedName>
</protein>
<dbReference type="InterPro" id="IPR041569">
    <property type="entry name" value="AAA_lid_3"/>
</dbReference>
<dbReference type="GO" id="GO:0140570">
    <property type="term" value="P:extraction of mislocalized protein from mitochondrial outer membrane"/>
    <property type="evidence" value="ECO:0007669"/>
    <property type="project" value="TreeGrafter"/>
</dbReference>
<dbReference type="Gene3D" id="3.40.50.300">
    <property type="entry name" value="P-loop containing nucleotide triphosphate hydrolases"/>
    <property type="match status" value="1"/>
</dbReference>
<sequence>MGATNRPQDVDKAILRRMPAMFQISLPMKDKRIDILSLVLQQEHTSDDIDLNLIANMTEGFSGSDLKELCRAAAMVRVRDLCTQLTENEYDQIDDLRPITMEDFVLAVHKMKESKIMLSSNHSVIGLD</sequence>
<reference evidence="4 5" key="1">
    <citation type="journal article" date="2018" name="Gigascience">
        <title>Genomes of trombidid mites reveal novel predicted allergens and laterally-transferred genes associated with secondary metabolism.</title>
        <authorList>
            <person name="Dong X."/>
            <person name="Chaisiri K."/>
            <person name="Xia D."/>
            <person name="Armstrong S.D."/>
            <person name="Fang Y."/>
            <person name="Donnelly M.J."/>
            <person name="Kadowaki T."/>
            <person name="McGarry J.W."/>
            <person name="Darby A.C."/>
            <person name="Makepeace B.L."/>
        </authorList>
    </citation>
    <scope>NUCLEOTIDE SEQUENCE [LARGE SCALE GENOMIC DNA]</scope>
    <source>
        <strain evidence="4">UoL-UT</strain>
    </source>
</reference>
<evidence type="ECO:0000256" key="2">
    <source>
        <dbReference type="ARBA" id="ARBA00022840"/>
    </source>
</evidence>
<dbReference type="Pfam" id="PF17862">
    <property type="entry name" value="AAA_lid_3"/>
    <property type="match status" value="1"/>
</dbReference>
<evidence type="ECO:0000313" key="4">
    <source>
        <dbReference type="EMBL" id="RWS29669.1"/>
    </source>
</evidence>
<dbReference type="GO" id="GO:0005524">
    <property type="term" value="F:ATP binding"/>
    <property type="evidence" value="ECO:0007669"/>
    <property type="project" value="UniProtKB-KW"/>
</dbReference>
<comment type="caution">
    <text evidence="4">The sequence shown here is derived from an EMBL/GenBank/DDBJ whole genome shotgun (WGS) entry which is preliminary data.</text>
</comment>
<dbReference type="GO" id="GO:0005741">
    <property type="term" value="C:mitochondrial outer membrane"/>
    <property type="evidence" value="ECO:0007669"/>
    <property type="project" value="TreeGrafter"/>
</dbReference>
<dbReference type="InterPro" id="IPR051701">
    <property type="entry name" value="Mito_OM_Translocase_MSP1"/>
</dbReference>
<proteinExistence type="predicted"/>
<dbReference type="STRING" id="299467.A0A443SQ74"/>
<gene>
    <name evidence="4" type="ORF">B4U80_09382</name>
</gene>
<dbReference type="EMBL" id="NCKV01000811">
    <property type="protein sequence ID" value="RWS29669.1"/>
    <property type="molecule type" value="Genomic_DNA"/>
</dbReference>
<organism evidence="4 5">
    <name type="scientific">Leptotrombidium deliense</name>
    <dbReference type="NCBI Taxonomy" id="299467"/>
    <lineage>
        <taxon>Eukaryota</taxon>
        <taxon>Metazoa</taxon>
        <taxon>Ecdysozoa</taxon>
        <taxon>Arthropoda</taxon>
        <taxon>Chelicerata</taxon>
        <taxon>Arachnida</taxon>
        <taxon>Acari</taxon>
        <taxon>Acariformes</taxon>
        <taxon>Trombidiformes</taxon>
        <taxon>Prostigmata</taxon>
        <taxon>Anystina</taxon>
        <taxon>Parasitengona</taxon>
        <taxon>Trombiculoidea</taxon>
        <taxon>Trombiculidae</taxon>
        <taxon>Leptotrombidium</taxon>
    </lineage>
</organism>
<dbReference type="VEuPathDB" id="VectorBase:LDEU002370"/>
<keyword evidence="5" id="KW-1185">Reference proteome</keyword>
<dbReference type="FunFam" id="1.10.8.60:FF:000022">
    <property type="entry name" value="Fidgetin like 1"/>
    <property type="match status" value="1"/>
</dbReference>
<name>A0A443SQ74_9ACAR</name>
<dbReference type="Proteomes" id="UP000288716">
    <property type="component" value="Unassembled WGS sequence"/>
</dbReference>
<dbReference type="SUPFAM" id="SSF52540">
    <property type="entry name" value="P-loop containing nucleoside triphosphate hydrolases"/>
    <property type="match status" value="1"/>
</dbReference>
<keyword evidence="1" id="KW-0547">Nucleotide-binding</keyword>
<dbReference type="PANTHER" id="PTHR45644">
    <property type="entry name" value="AAA ATPASE, PUTATIVE (AFU_ORTHOLOGUE AFUA_2G12920)-RELATED-RELATED"/>
    <property type="match status" value="1"/>
</dbReference>
<dbReference type="InterPro" id="IPR027417">
    <property type="entry name" value="P-loop_NTPase"/>
</dbReference>
<dbReference type="AlphaFoldDB" id="A0A443SQ74"/>
<evidence type="ECO:0000313" key="5">
    <source>
        <dbReference type="Proteomes" id="UP000288716"/>
    </source>
</evidence>
<keyword evidence="2" id="KW-0067">ATP-binding</keyword>
<accession>A0A443SQ74</accession>
<dbReference type="OrthoDB" id="10254455at2759"/>
<evidence type="ECO:0000256" key="1">
    <source>
        <dbReference type="ARBA" id="ARBA00022741"/>
    </source>
</evidence>